<feature type="chain" id="PRO_5012460308" description="DUF2547 domain-containing protein" evidence="1">
    <location>
        <begin position="30"/>
        <end position="99"/>
    </location>
</feature>
<feature type="signal peptide" evidence="1">
    <location>
        <begin position="1"/>
        <end position="29"/>
    </location>
</feature>
<organism evidence="2 3">
    <name type="scientific">Rodentibacter mrazii</name>
    <dbReference type="NCBI Taxonomy" id="1908257"/>
    <lineage>
        <taxon>Bacteria</taxon>
        <taxon>Pseudomonadati</taxon>
        <taxon>Pseudomonadota</taxon>
        <taxon>Gammaproteobacteria</taxon>
        <taxon>Pasteurellales</taxon>
        <taxon>Pasteurellaceae</taxon>
        <taxon>Rodentibacter</taxon>
    </lineage>
</organism>
<dbReference type="NCBIfam" id="NF038363">
    <property type="entry name" value="SecM_small"/>
    <property type="match status" value="1"/>
</dbReference>
<keyword evidence="1" id="KW-0732">Signal</keyword>
<reference evidence="2 3" key="1">
    <citation type="submission" date="2016-10" db="EMBL/GenBank/DDBJ databases">
        <title>Rodentibacter gen. nov. and new species.</title>
        <authorList>
            <person name="Christensen H."/>
        </authorList>
    </citation>
    <scope>NUCLEOTIDE SEQUENCE [LARGE SCALE GENOMIC DNA]</scope>
    <source>
        <strain evidence="2 3">Ppn418</strain>
    </source>
</reference>
<keyword evidence="3" id="KW-1185">Reference proteome</keyword>
<name>A0A1V3IE81_9PAST</name>
<evidence type="ECO:0000313" key="2">
    <source>
        <dbReference type="EMBL" id="OOF38862.1"/>
    </source>
</evidence>
<proteinExistence type="predicted"/>
<dbReference type="InterPro" id="IPR020508">
    <property type="entry name" value="SecM_small"/>
</dbReference>
<evidence type="ECO:0008006" key="4">
    <source>
        <dbReference type="Google" id="ProtNLM"/>
    </source>
</evidence>
<sequence>MISGKTKPNFWSRLLLSMIAIFALPNAQSLENQPAENYSSNVSVQQVLETVKVLHSEQHQQFQQPSISHSTKKQVEIQPYFIVEVLNPLAPIRAGPLLI</sequence>
<dbReference type="EMBL" id="MLHG01000051">
    <property type="protein sequence ID" value="OOF38862.1"/>
    <property type="molecule type" value="Genomic_DNA"/>
</dbReference>
<comment type="caution">
    <text evidence="2">The sequence shown here is derived from an EMBL/GenBank/DDBJ whole genome shotgun (WGS) entry which is preliminary data.</text>
</comment>
<dbReference type="STRING" id="1908257.BKK47_07950"/>
<evidence type="ECO:0000313" key="3">
    <source>
        <dbReference type="Proteomes" id="UP000189426"/>
    </source>
</evidence>
<dbReference type="Proteomes" id="UP000189426">
    <property type="component" value="Unassembled WGS sequence"/>
</dbReference>
<evidence type="ECO:0000256" key="1">
    <source>
        <dbReference type="SAM" id="SignalP"/>
    </source>
</evidence>
<dbReference type="Pfam" id="PF10818">
    <property type="entry name" value="SecM_small"/>
    <property type="match status" value="1"/>
</dbReference>
<dbReference type="RefSeq" id="WP_077494350.1">
    <property type="nucleotide sequence ID" value="NZ_MLHG01000051.1"/>
</dbReference>
<dbReference type="AlphaFoldDB" id="A0A1V3IE81"/>
<protein>
    <recommendedName>
        <fullName evidence="4">DUF2547 domain-containing protein</fullName>
    </recommendedName>
</protein>
<gene>
    <name evidence="2" type="ORF">BKK47_07950</name>
</gene>
<accession>A0A1V3IE81</accession>